<organism evidence="1 2">
    <name type="scientific">Prunus yedoensis var. nudiflora</name>
    <dbReference type="NCBI Taxonomy" id="2094558"/>
    <lineage>
        <taxon>Eukaryota</taxon>
        <taxon>Viridiplantae</taxon>
        <taxon>Streptophyta</taxon>
        <taxon>Embryophyta</taxon>
        <taxon>Tracheophyta</taxon>
        <taxon>Spermatophyta</taxon>
        <taxon>Magnoliopsida</taxon>
        <taxon>eudicotyledons</taxon>
        <taxon>Gunneridae</taxon>
        <taxon>Pentapetalae</taxon>
        <taxon>rosids</taxon>
        <taxon>fabids</taxon>
        <taxon>Rosales</taxon>
        <taxon>Rosaceae</taxon>
        <taxon>Amygdaloideae</taxon>
        <taxon>Amygdaleae</taxon>
        <taxon>Prunus</taxon>
    </lineage>
</organism>
<accession>A0A314YZ03</accession>
<gene>
    <name evidence="1" type="ORF">Pyn_06894</name>
</gene>
<name>A0A314YZ03_PRUYE</name>
<reference evidence="1 2" key="1">
    <citation type="submission" date="2018-02" db="EMBL/GenBank/DDBJ databases">
        <title>Draft genome of wild Prunus yedoensis var. nudiflora.</title>
        <authorList>
            <person name="Baek S."/>
            <person name="Kim J.-H."/>
            <person name="Choi K."/>
            <person name="Kim G.-B."/>
            <person name="Cho A."/>
            <person name="Jang H."/>
            <person name="Shin C.-H."/>
            <person name="Yu H.-J."/>
            <person name="Mun J.-H."/>
        </authorList>
    </citation>
    <scope>NUCLEOTIDE SEQUENCE [LARGE SCALE GENOMIC DNA]</scope>
    <source>
        <strain evidence="2">cv. Jeju island</strain>
        <tissue evidence="1">Leaf</tissue>
    </source>
</reference>
<protein>
    <submittedName>
        <fullName evidence="1">Uncharacterized protein</fullName>
    </submittedName>
</protein>
<sequence length="65" mass="7590">MKKEHYWIPTVVGRQDVIDAKVMDTLLSIAQRRREQDICVQALTNKLTMKAKVKKFMSLTLQTKI</sequence>
<dbReference type="EMBL" id="PJQY01000273">
    <property type="protein sequence ID" value="PQQ14082.1"/>
    <property type="molecule type" value="Genomic_DNA"/>
</dbReference>
<dbReference type="AlphaFoldDB" id="A0A314YZ03"/>
<evidence type="ECO:0000313" key="1">
    <source>
        <dbReference type="EMBL" id="PQQ14082.1"/>
    </source>
</evidence>
<keyword evidence="2" id="KW-1185">Reference proteome</keyword>
<proteinExistence type="predicted"/>
<dbReference type="Proteomes" id="UP000250321">
    <property type="component" value="Unassembled WGS sequence"/>
</dbReference>
<comment type="caution">
    <text evidence="1">The sequence shown here is derived from an EMBL/GenBank/DDBJ whole genome shotgun (WGS) entry which is preliminary data.</text>
</comment>
<evidence type="ECO:0000313" key="2">
    <source>
        <dbReference type="Proteomes" id="UP000250321"/>
    </source>
</evidence>